<accession>A0A6G0WHZ5</accession>
<gene>
    <name evidence="1" type="ORF">Ae201684_015047</name>
</gene>
<proteinExistence type="predicted"/>
<comment type="caution">
    <text evidence="1">The sequence shown here is derived from an EMBL/GenBank/DDBJ whole genome shotgun (WGS) entry which is preliminary data.</text>
</comment>
<dbReference type="InterPro" id="IPR015943">
    <property type="entry name" value="WD40/YVTN_repeat-like_dom_sf"/>
</dbReference>
<protein>
    <recommendedName>
        <fullName evidence="3">Anaphase-promoting complex subunit 4 WD40 domain-containing protein</fullName>
    </recommendedName>
</protein>
<organism evidence="1 2">
    <name type="scientific">Aphanomyces euteiches</name>
    <dbReference type="NCBI Taxonomy" id="100861"/>
    <lineage>
        <taxon>Eukaryota</taxon>
        <taxon>Sar</taxon>
        <taxon>Stramenopiles</taxon>
        <taxon>Oomycota</taxon>
        <taxon>Saprolegniomycetes</taxon>
        <taxon>Saprolegniales</taxon>
        <taxon>Verrucalvaceae</taxon>
        <taxon>Aphanomyces</taxon>
    </lineage>
</organism>
<dbReference type="Proteomes" id="UP000481153">
    <property type="component" value="Unassembled WGS sequence"/>
</dbReference>
<dbReference type="InterPro" id="IPR036322">
    <property type="entry name" value="WD40_repeat_dom_sf"/>
</dbReference>
<dbReference type="SUPFAM" id="SSF50978">
    <property type="entry name" value="WD40 repeat-like"/>
    <property type="match status" value="1"/>
</dbReference>
<name>A0A6G0WHZ5_9STRA</name>
<dbReference type="AlphaFoldDB" id="A0A6G0WHZ5"/>
<evidence type="ECO:0008006" key="3">
    <source>
        <dbReference type="Google" id="ProtNLM"/>
    </source>
</evidence>
<reference evidence="1 2" key="1">
    <citation type="submission" date="2019-07" db="EMBL/GenBank/DDBJ databases">
        <title>Genomics analysis of Aphanomyces spp. identifies a new class of oomycete effector associated with host adaptation.</title>
        <authorList>
            <person name="Gaulin E."/>
        </authorList>
    </citation>
    <scope>NUCLEOTIDE SEQUENCE [LARGE SCALE GENOMIC DNA]</scope>
    <source>
        <strain evidence="1 2">ATCC 201684</strain>
    </source>
</reference>
<evidence type="ECO:0000313" key="2">
    <source>
        <dbReference type="Proteomes" id="UP000481153"/>
    </source>
</evidence>
<dbReference type="Gene3D" id="2.130.10.10">
    <property type="entry name" value="YVTN repeat-like/Quinoprotein amine dehydrogenase"/>
    <property type="match status" value="1"/>
</dbReference>
<dbReference type="PANTHER" id="PTHR47467:SF1">
    <property type="entry name" value="WD40 REPEAT-CONTAINING PROTEIN"/>
    <property type="match status" value="1"/>
</dbReference>
<evidence type="ECO:0000313" key="1">
    <source>
        <dbReference type="EMBL" id="KAF0726791.1"/>
    </source>
</evidence>
<keyword evidence="2" id="KW-1185">Reference proteome</keyword>
<sequence length="425" mass="46288">MANESTEEPSGQEVPKDKIVIDYKGQKGRAAHERKQLKKDAETVESVERMAILQRGILSTSRFSAANLQPTRLCLTSSSLDNVSFAYASGRQVVEAHVTLGLTEDERDKVTLGTQGINISNIVAMKPIESTPLVSNPVHHAEIQSIARKDNLVASVDTKGAAVVYTKSSNSNHIGDGESESRKKQRVEASFSSHVLSNSTTAEISWAGVAFDPTATQAVTAHSLTKALRFYDYTTGQLTHSQTALMSPTALAYSSSSSLVVAEYNQMSVWDGKSHERIAREGLPSLGSIYSVAWSPDGNSIAIGGEDKIAYIYDTRKWKLRSLWRCPLKYDLAFLVFSPTDPTLCYVAGLDNELMCGKYEGKKQKSNEPKQYSPSILQMNHRLGFRGDSRWIGLDVLGQDGQDMALGICEGGSAYAVAPAQHMVG</sequence>
<dbReference type="EMBL" id="VJMJ01000207">
    <property type="protein sequence ID" value="KAF0726791.1"/>
    <property type="molecule type" value="Genomic_DNA"/>
</dbReference>
<dbReference type="VEuPathDB" id="FungiDB:AeMF1_006695"/>
<dbReference type="PANTHER" id="PTHR47467">
    <property type="entry name" value="OS01G0867200 PROTEIN"/>
    <property type="match status" value="1"/>
</dbReference>